<dbReference type="PIRSF" id="PIRSF004810">
    <property type="entry name" value="ChrA"/>
    <property type="match status" value="1"/>
</dbReference>
<comment type="similarity">
    <text evidence="2">Belongs to the chromate ion transporter (CHR) (TC 2.A.51) family.</text>
</comment>
<dbReference type="Proteomes" id="UP000264492">
    <property type="component" value="Unassembled WGS sequence"/>
</dbReference>
<feature type="transmembrane region" description="Helical" evidence="7">
    <location>
        <begin position="20"/>
        <end position="41"/>
    </location>
</feature>
<dbReference type="GO" id="GO:0015109">
    <property type="term" value="F:chromate transmembrane transporter activity"/>
    <property type="evidence" value="ECO:0007669"/>
    <property type="project" value="InterPro"/>
</dbReference>
<accession>A0A371K2T7</accession>
<evidence type="ECO:0000256" key="7">
    <source>
        <dbReference type="SAM" id="Phobius"/>
    </source>
</evidence>
<dbReference type="InterPro" id="IPR014047">
    <property type="entry name" value="Chr_Tranpt_l_chain"/>
</dbReference>
<organism evidence="8 9">
    <name type="scientific">Lysobacter silvisoli</name>
    <dbReference type="NCBI Taxonomy" id="2293254"/>
    <lineage>
        <taxon>Bacteria</taxon>
        <taxon>Pseudomonadati</taxon>
        <taxon>Pseudomonadota</taxon>
        <taxon>Gammaproteobacteria</taxon>
        <taxon>Lysobacterales</taxon>
        <taxon>Lysobacteraceae</taxon>
        <taxon>Lysobacter</taxon>
    </lineage>
</organism>
<dbReference type="EMBL" id="QTSU01000001">
    <property type="protein sequence ID" value="RDZ28235.1"/>
    <property type="molecule type" value="Genomic_DNA"/>
</dbReference>
<keyword evidence="3" id="KW-1003">Cell membrane</keyword>
<evidence type="ECO:0000256" key="3">
    <source>
        <dbReference type="ARBA" id="ARBA00022475"/>
    </source>
</evidence>
<sequence length="405" mass="41570">MPGMSSASPAPATGTAREVFLAFLRLGLTSFGGPIAHLGYFRREFVQRRRWLDDERYAQLLAVCQFLPGPASSQLGFAIGLQRAGARGALAAFVGFTLPSALLLFAYAALLPHLGARIADALTHGLKLVAVAVVAQGVWAMARTLAPDAPRRVLAVLAATLVLAIGSAWAQLAAIALGAVLGPWLCRRLTAPDSVAFAVPYATRVAWLASAVFALGLIAALVVPLTAPTLPTLAAAFYRAGALVFGGGHVVLPLLEHATVDTGWLSADAFLAGYGAAQAVPGPMFSLAALLGAQTPTGAPAALNTVVALLAIFAPGFLLLTAALPLWNRIAGSARAARAVAGVNAAVVGVLAAALYDPIWIAGIAGLGDVVIAAVAFALLTWLRRPPLWAVVWCVLAAVTRALLL</sequence>
<dbReference type="GO" id="GO:0005886">
    <property type="term" value="C:plasma membrane"/>
    <property type="evidence" value="ECO:0007669"/>
    <property type="project" value="UniProtKB-SubCell"/>
</dbReference>
<evidence type="ECO:0000313" key="9">
    <source>
        <dbReference type="Proteomes" id="UP000264492"/>
    </source>
</evidence>
<reference evidence="8 9" key="1">
    <citation type="submission" date="2018-08" db="EMBL/GenBank/DDBJ databases">
        <title>Lysobacter sp. zong2l5, whole genome shotgun sequence.</title>
        <authorList>
            <person name="Zhang X."/>
            <person name="Feng G."/>
            <person name="Zhu H."/>
        </authorList>
    </citation>
    <scope>NUCLEOTIDE SEQUENCE [LARGE SCALE GENOMIC DNA]</scope>
    <source>
        <strain evidence="9">zong2l5</strain>
    </source>
</reference>
<evidence type="ECO:0000256" key="5">
    <source>
        <dbReference type="ARBA" id="ARBA00022989"/>
    </source>
</evidence>
<feature type="transmembrane region" description="Helical" evidence="7">
    <location>
        <begin position="387"/>
        <end position="404"/>
    </location>
</feature>
<dbReference type="AlphaFoldDB" id="A0A371K2T7"/>
<evidence type="ECO:0000313" key="8">
    <source>
        <dbReference type="EMBL" id="RDZ28235.1"/>
    </source>
</evidence>
<feature type="transmembrane region" description="Helical" evidence="7">
    <location>
        <begin position="89"/>
        <end position="110"/>
    </location>
</feature>
<feature type="transmembrane region" description="Helical" evidence="7">
    <location>
        <begin position="154"/>
        <end position="185"/>
    </location>
</feature>
<feature type="transmembrane region" description="Helical" evidence="7">
    <location>
        <begin position="122"/>
        <end position="142"/>
    </location>
</feature>
<dbReference type="Pfam" id="PF02417">
    <property type="entry name" value="Chromate_transp"/>
    <property type="match status" value="2"/>
</dbReference>
<evidence type="ECO:0000256" key="6">
    <source>
        <dbReference type="ARBA" id="ARBA00023136"/>
    </source>
</evidence>
<dbReference type="NCBIfam" id="TIGR00937">
    <property type="entry name" value="2A51"/>
    <property type="match status" value="1"/>
</dbReference>
<dbReference type="OrthoDB" id="8969999at2"/>
<evidence type="ECO:0000256" key="1">
    <source>
        <dbReference type="ARBA" id="ARBA00004651"/>
    </source>
</evidence>
<feature type="transmembrane region" description="Helical" evidence="7">
    <location>
        <begin position="237"/>
        <end position="255"/>
    </location>
</feature>
<gene>
    <name evidence="8" type="ORF">DX914_03570</name>
</gene>
<keyword evidence="5 7" id="KW-1133">Transmembrane helix</keyword>
<feature type="transmembrane region" description="Helical" evidence="7">
    <location>
        <begin position="360"/>
        <end position="380"/>
    </location>
</feature>
<evidence type="ECO:0000256" key="2">
    <source>
        <dbReference type="ARBA" id="ARBA00005262"/>
    </source>
</evidence>
<keyword evidence="4 7" id="KW-0812">Transmembrane</keyword>
<comment type="subcellular location">
    <subcellularLocation>
        <location evidence="1">Cell membrane</location>
        <topology evidence="1">Multi-pass membrane protein</topology>
    </subcellularLocation>
</comment>
<feature type="transmembrane region" description="Helical" evidence="7">
    <location>
        <begin position="205"/>
        <end position="225"/>
    </location>
</feature>
<comment type="caution">
    <text evidence="8">The sequence shown here is derived from an EMBL/GenBank/DDBJ whole genome shotgun (WGS) entry which is preliminary data.</text>
</comment>
<evidence type="ECO:0000256" key="4">
    <source>
        <dbReference type="ARBA" id="ARBA00022692"/>
    </source>
</evidence>
<keyword evidence="9" id="KW-1185">Reference proteome</keyword>
<name>A0A371K2T7_9GAMM</name>
<keyword evidence="6 7" id="KW-0472">Membrane</keyword>
<dbReference type="InterPro" id="IPR003370">
    <property type="entry name" value="Chromate_transpt"/>
</dbReference>
<proteinExistence type="inferred from homology"/>
<dbReference type="PANTHER" id="PTHR33567:SF3">
    <property type="entry name" value="CHROMATE ION TRANSPORTER (EUROFUNG)"/>
    <property type="match status" value="1"/>
</dbReference>
<feature type="transmembrane region" description="Helical" evidence="7">
    <location>
        <begin position="301"/>
        <end position="324"/>
    </location>
</feature>
<dbReference type="PANTHER" id="PTHR33567">
    <property type="entry name" value="CHROMATE ION TRANSPORTER (EUROFUNG)"/>
    <property type="match status" value="1"/>
</dbReference>
<protein>
    <submittedName>
        <fullName evidence="8">Chromate ion family chromate transporter</fullName>
    </submittedName>
</protein>